<evidence type="ECO:0000259" key="3">
    <source>
        <dbReference type="Pfam" id="PF00465"/>
    </source>
</evidence>
<feature type="domain" description="Fe-containing alcohol dehydrogenase-like C-terminal" evidence="4">
    <location>
        <begin position="192"/>
        <end position="391"/>
    </location>
</feature>
<keyword evidence="6" id="KW-1185">Reference proteome</keyword>
<dbReference type="GO" id="GO:0004022">
    <property type="term" value="F:alcohol dehydrogenase (NAD+) activity"/>
    <property type="evidence" value="ECO:0007669"/>
    <property type="project" value="TreeGrafter"/>
</dbReference>
<dbReference type="Proteomes" id="UP000184603">
    <property type="component" value="Unassembled WGS sequence"/>
</dbReference>
<dbReference type="PANTHER" id="PTHR11496">
    <property type="entry name" value="ALCOHOL DEHYDROGENASE"/>
    <property type="match status" value="1"/>
</dbReference>
<dbReference type="CDD" id="cd08185">
    <property type="entry name" value="Fe-ADH-like"/>
    <property type="match status" value="1"/>
</dbReference>
<dbReference type="STRING" id="1121416.SAMN02745220_02624"/>
<accession>A0A1M7Y8R0</accession>
<dbReference type="SUPFAM" id="SSF56796">
    <property type="entry name" value="Dehydroquinate synthase-like"/>
    <property type="match status" value="1"/>
</dbReference>
<dbReference type="AlphaFoldDB" id="A0A1M7Y8R0"/>
<dbReference type="InterPro" id="IPR001670">
    <property type="entry name" value="ADH_Fe/GldA"/>
</dbReference>
<evidence type="ECO:0000256" key="2">
    <source>
        <dbReference type="ARBA" id="ARBA00023002"/>
    </source>
</evidence>
<evidence type="ECO:0000256" key="1">
    <source>
        <dbReference type="ARBA" id="ARBA00007358"/>
    </source>
</evidence>
<proteinExistence type="inferred from homology"/>
<dbReference type="Pfam" id="PF25137">
    <property type="entry name" value="ADH_Fe_C"/>
    <property type="match status" value="1"/>
</dbReference>
<name>A0A1M7Y8R0_9BACT</name>
<sequence>MQFNYHIPTRILFGPGKLAELSTEKLPGKKALIVITGGKSMKANGYLERVVELLKKNDVQSVVFDKIMPNPILRHVMEGAELARKEQCDFVIGLGGGSSIDSAKSIAVMAKNEGDYWDYIGGGTGKGKPVTGGVLPIVAITTTAGTGTEADPWTVITHEERNEKIGFGIPETFPVLSIVDPELMLTVPPKLTAYQGFDAFFHAAEGVIAKIATPVSDIYALKSIELINTYLPTAVANGQDIDARTNVALANTLSGFVESTSSCTSEHSLEHALSAYYPELPHGAGLIILSEAYFSFFAEKVPDRLVMMAKAMGKSTDGVEESKQPYLFVEALVELQEKCGVRNLKLSDYGIKKEDIPKFAKNAFETMGFLFTLDRYKLSMDDVITIFTKAYK</sequence>
<reference evidence="5 6" key="1">
    <citation type="submission" date="2016-12" db="EMBL/GenBank/DDBJ databases">
        <authorList>
            <person name="Song W.-J."/>
            <person name="Kurnit D.M."/>
        </authorList>
    </citation>
    <scope>NUCLEOTIDE SEQUENCE [LARGE SCALE GENOMIC DNA]</scope>
    <source>
        <strain evidence="5 6">DSM 18488</strain>
    </source>
</reference>
<dbReference type="Gene3D" id="3.40.50.1970">
    <property type="match status" value="1"/>
</dbReference>
<comment type="similarity">
    <text evidence="1">Belongs to the iron-containing alcohol dehydrogenase family.</text>
</comment>
<dbReference type="PANTHER" id="PTHR11496:SF104">
    <property type="entry name" value="3-DEOXY-ALPHA-D-MANNO-OCTULOSONATE 8-OXIDASE"/>
    <property type="match status" value="1"/>
</dbReference>
<evidence type="ECO:0000313" key="6">
    <source>
        <dbReference type="Proteomes" id="UP000184603"/>
    </source>
</evidence>
<dbReference type="InterPro" id="IPR056798">
    <property type="entry name" value="ADH_Fe_C"/>
</dbReference>
<dbReference type="InterPro" id="IPR039697">
    <property type="entry name" value="Alcohol_dehydrogenase_Fe"/>
</dbReference>
<keyword evidence="2" id="KW-0560">Oxidoreductase</keyword>
<dbReference type="RefSeq" id="WP_073613913.1">
    <property type="nucleotide sequence ID" value="NZ_FRFE01000012.1"/>
</dbReference>
<dbReference type="Pfam" id="PF00465">
    <property type="entry name" value="Fe-ADH"/>
    <property type="match status" value="1"/>
</dbReference>
<dbReference type="GO" id="GO:0046872">
    <property type="term" value="F:metal ion binding"/>
    <property type="evidence" value="ECO:0007669"/>
    <property type="project" value="InterPro"/>
</dbReference>
<organism evidence="5 6">
    <name type="scientific">Desulfopila aestuarii DSM 18488</name>
    <dbReference type="NCBI Taxonomy" id="1121416"/>
    <lineage>
        <taxon>Bacteria</taxon>
        <taxon>Pseudomonadati</taxon>
        <taxon>Thermodesulfobacteriota</taxon>
        <taxon>Desulfobulbia</taxon>
        <taxon>Desulfobulbales</taxon>
        <taxon>Desulfocapsaceae</taxon>
        <taxon>Desulfopila</taxon>
    </lineage>
</organism>
<gene>
    <name evidence="5" type="ORF">SAMN02745220_02624</name>
</gene>
<dbReference type="EMBL" id="FRFE01000012">
    <property type="protein sequence ID" value="SHO49022.1"/>
    <property type="molecule type" value="Genomic_DNA"/>
</dbReference>
<evidence type="ECO:0000313" key="5">
    <source>
        <dbReference type="EMBL" id="SHO49022.1"/>
    </source>
</evidence>
<dbReference type="OrthoDB" id="9778433at2"/>
<dbReference type="Gene3D" id="1.20.1090.10">
    <property type="entry name" value="Dehydroquinate synthase-like - alpha domain"/>
    <property type="match status" value="1"/>
</dbReference>
<evidence type="ECO:0000259" key="4">
    <source>
        <dbReference type="Pfam" id="PF25137"/>
    </source>
</evidence>
<feature type="domain" description="Alcohol dehydrogenase iron-type/glycerol dehydrogenase GldA" evidence="3">
    <location>
        <begin position="8"/>
        <end position="181"/>
    </location>
</feature>
<protein>
    <submittedName>
        <fullName evidence="5">Alcohol dehydrogenase</fullName>
    </submittedName>
</protein>
<dbReference type="FunFam" id="3.40.50.1970:FF:000003">
    <property type="entry name" value="Alcohol dehydrogenase, iron-containing"/>
    <property type="match status" value="1"/>
</dbReference>